<dbReference type="RefSeq" id="WP_154076398.1">
    <property type="nucleotide sequence ID" value="NZ_CP045929.1"/>
</dbReference>
<evidence type="ECO:0000313" key="3">
    <source>
        <dbReference type="Proteomes" id="UP000371041"/>
    </source>
</evidence>
<dbReference type="KEGG" id="sace:GIY23_09990"/>
<evidence type="ECO:0000313" key="2">
    <source>
        <dbReference type="EMBL" id="QGK69805.1"/>
    </source>
</evidence>
<dbReference type="AlphaFoldDB" id="A0A5Q3QE71"/>
<dbReference type="InterPro" id="IPR041657">
    <property type="entry name" value="HTH_17"/>
</dbReference>
<dbReference type="EMBL" id="CP045929">
    <property type="protein sequence ID" value="QGK69805.1"/>
    <property type="molecule type" value="Genomic_DNA"/>
</dbReference>
<dbReference type="InterPro" id="IPR010093">
    <property type="entry name" value="SinI_DNA-bd"/>
</dbReference>
<gene>
    <name evidence="2" type="ORF">GIY23_09990</name>
</gene>
<dbReference type="NCBIfam" id="TIGR01764">
    <property type="entry name" value="excise"/>
    <property type="match status" value="1"/>
</dbReference>
<keyword evidence="3" id="KW-1185">Reference proteome</keyword>
<evidence type="ECO:0000259" key="1">
    <source>
        <dbReference type="Pfam" id="PF12728"/>
    </source>
</evidence>
<sequence>MRDDMLSVEDVAGRLGLHVRTVRTYVRDGRLKAVRIGKQYRIAESDLDAFLGKTGDASAEHSATRRRHVDVSSVVDVDGVDAHDAGRLSRLLASAIAHRRDGDEPLRLETVYDEHRSRLKIVIVGGADTTREVLGLISAMIDSTGQEKQDA</sequence>
<protein>
    <submittedName>
        <fullName evidence="2">Helix-turn-helix domain-containing protein</fullName>
    </submittedName>
</protein>
<reference evidence="3" key="1">
    <citation type="submission" date="2019-11" db="EMBL/GenBank/DDBJ databases">
        <title>The complete genome sequence of Saccharopolyspora sp. E2A.</title>
        <authorList>
            <person name="Zhang G."/>
        </authorList>
    </citation>
    <scope>NUCLEOTIDE SEQUENCE [LARGE SCALE GENOMIC DNA]</scope>
    <source>
        <strain evidence="3">E2A</strain>
    </source>
</reference>
<feature type="domain" description="Helix-turn-helix" evidence="1">
    <location>
        <begin position="5"/>
        <end position="51"/>
    </location>
</feature>
<organism evidence="2 3">
    <name type="scientific">Allosaccharopolyspora coralli</name>
    <dbReference type="NCBI Taxonomy" id="2665642"/>
    <lineage>
        <taxon>Bacteria</taxon>
        <taxon>Bacillati</taxon>
        <taxon>Actinomycetota</taxon>
        <taxon>Actinomycetes</taxon>
        <taxon>Pseudonocardiales</taxon>
        <taxon>Pseudonocardiaceae</taxon>
        <taxon>Allosaccharopolyspora</taxon>
    </lineage>
</organism>
<dbReference type="Pfam" id="PF12728">
    <property type="entry name" value="HTH_17"/>
    <property type="match status" value="1"/>
</dbReference>
<name>A0A5Q3QE71_9PSEU</name>
<accession>A0A5Q3QE71</accession>
<dbReference type="GO" id="GO:0003677">
    <property type="term" value="F:DNA binding"/>
    <property type="evidence" value="ECO:0007669"/>
    <property type="project" value="InterPro"/>
</dbReference>
<dbReference type="SUPFAM" id="SSF46955">
    <property type="entry name" value="Putative DNA-binding domain"/>
    <property type="match status" value="1"/>
</dbReference>
<dbReference type="Proteomes" id="UP000371041">
    <property type="component" value="Chromosome"/>
</dbReference>
<dbReference type="InterPro" id="IPR009061">
    <property type="entry name" value="DNA-bd_dom_put_sf"/>
</dbReference>
<proteinExistence type="predicted"/>